<sequence>MEKNLLGAEKTEYGLELGLGGLQEILCRWQADWTKTKLSGIFKAVVIGIRNICASRMDPRLTIIALYCLIIFVDSFFAQNAWTTKLSLRRCCRIFTSHDKFLTLKLNNNKLIFDRRLQDVSLPFEENFFDGFLPGAQYITRMPILIAVDVSLSMHPYLNAKNETDSANVVSLIKNLITRLELYLYRDYIALAYLGEEMSIVVDFTKEYQPLVRIVEKSLSSTSATINFSDCCSQTIQFCQGCYSSLDLSQILIITHSKLAVNSLNLHLNDENSTLSRTLRANNLPISLVLFDNPKHPNMDKTNETIERFLNVNLAGGNLYHAEKVVFTAKYKSSSWRQTLDKLFDENFRPLCATLALGSLKSEIHITPRILNLDLKSDLNTLDESTKVPLQIFGFAKLSDLSNPVTVSRHLITARAIAFRGGEANFPLESMKTPNFCALLHGALKTSDCIALCTIA</sequence>
<dbReference type="PANTHER" id="PTHR13532">
    <property type="match status" value="1"/>
</dbReference>
<accession>A0A915IXP6</accession>
<dbReference type="SUPFAM" id="SSF53300">
    <property type="entry name" value="vWA-like"/>
    <property type="match status" value="1"/>
</dbReference>
<feature type="transmembrane region" description="Helical" evidence="1">
    <location>
        <begin position="61"/>
        <end position="82"/>
    </location>
</feature>
<dbReference type="WBParaSite" id="nRc.2.0.1.t18608-RA">
    <property type="protein sequence ID" value="nRc.2.0.1.t18608-RA"/>
    <property type="gene ID" value="nRc.2.0.1.g18608"/>
</dbReference>
<dbReference type="Pfam" id="PF19435">
    <property type="entry name" value="IntS14_b-barrel"/>
    <property type="match status" value="1"/>
</dbReference>
<dbReference type="InterPro" id="IPR039841">
    <property type="entry name" value="INTS14"/>
</dbReference>
<dbReference type="GO" id="GO:0032039">
    <property type="term" value="C:integrator complex"/>
    <property type="evidence" value="ECO:0007669"/>
    <property type="project" value="InterPro"/>
</dbReference>
<keyword evidence="1" id="KW-0812">Transmembrane</keyword>
<dbReference type="PANTHER" id="PTHR13532:SF3">
    <property type="entry name" value="INTEGRATOR COMPLEX SUBUNIT 14"/>
    <property type="match status" value="1"/>
</dbReference>
<proteinExistence type="predicted"/>
<reference evidence="4" key="1">
    <citation type="submission" date="2022-11" db="UniProtKB">
        <authorList>
            <consortium name="WormBaseParasite"/>
        </authorList>
    </citation>
    <scope>IDENTIFICATION</scope>
</reference>
<keyword evidence="1" id="KW-1133">Transmembrane helix</keyword>
<organism evidence="3 4">
    <name type="scientific">Romanomermis culicivorax</name>
    <name type="common">Nematode worm</name>
    <dbReference type="NCBI Taxonomy" id="13658"/>
    <lineage>
        <taxon>Eukaryota</taxon>
        <taxon>Metazoa</taxon>
        <taxon>Ecdysozoa</taxon>
        <taxon>Nematoda</taxon>
        <taxon>Enoplea</taxon>
        <taxon>Dorylaimia</taxon>
        <taxon>Mermithida</taxon>
        <taxon>Mermithoidea</taxon>
        <taxon>Mermithidae</taxon>
        <taxon>Romanomermis</taxon>
    </lineage>
</organism>
<evidence type="ECO:0000256" key="1">
    <source>
        <dbReference type="SAM" id="Phobius"/>
    </source>
</evidence>
<keyword evidence="1" id="KW-0472">Membrane</keyword>
<evidence type="ECO:0000259" key="2">
    <source>
        <dbReference type="Pfam" id="PF19435"/>
    </source>
</evidence>
<name>A0A915IXP6_ROMCU</name>
<dbReference type="Proteomes" id="UP000887565">
    <property type="component" value="Unplaced"/>
</dbReference>
<evidence type="ECO:0000313" key="3">
    <source>
        <dbReference type="Proteomes" id="UP000887565"/>
    </source>
</evidence>
<evidence type="ECO:0000313" key="4">
    <source>
        <dbReference type="WBParaSite" id="nRc.2.0.1.t18608-RA"/>
    </source>
</evidence>
<dbReference type="AlphaFoldDB" id="A0A915IXP6"/>
<dbReference type="InterPro" id="IPR045814">
    <property type="entry name" value="IntS14_b-barrel"/>
</dbReference>
<dbReference type="GO" id="GO:0034472">
    <property type="term" value="P:snRNA 3'-end processing"/>
    <property type="evidence" value="ECO:0007669"/>
    <property type="project" value="TreeGrafter"/>
</dbReference>
<keyword evidence="3" id="KW-1185">Reference proteome</keyword>
<dbReference type="InterPro" id="IPR036465">
    <property type="entry name" value="vWFA_dom_sf"/>
</dbReference>
<feature type="domain" description="Integrator complex subunit 14 beta-barrel" evidence="2">
    <location>
        <begin position="348"/>
        <end position="455"/>
    </location>
</feature>
<protein>
    <submittedName>
        <fullName evidence="4">Integrator complex subunit 14 beta-barrel domain-containing protein</fullName>
    </submittedName>
</protein>